<dbReference type="SUPFAM" id="SSF103473">
    <property type="entry name" value="MFS general substrate transporter"/>
    <property type="match status" value="1"/>
</dbReference>
<protein>
    <recommendedName>
        <fullName evidence="3">MFS domain-containing protein</fullName>
    </recommendedName>
</protein>
<evidence type="ECO:0000313" key="1">
    <source>
        <dbReference type="EMBL" id="GFH32036.1"/>
    </source>
</evidence>
<accession>A0A6A0AH17</accession>
<sequence>WLLAARVVVGAGLGAAPSSFTLFMEWVPPELRNIWMVLFSVWCVRPE</sequence>
<feature type="non-terminal residue" evidence="1">
    <location>
        <position position="1"/>
    </location>
</feature>
<dbReference type="AlphaFoldDB" id="A0A6A0AH17"/>
<dbReference type="Gene3D" id="1.20.1250.20">
    <property type="entry name" value="MFS general substrate transporter like domains"/>
    <property type="match status" value="1"/>
</dbReference>
<name>A0A6A0AH17_HAELA</name>
<reference evidence="1 2" key="1">
    <citation type="submission" date="2020-02" db="EMBL/GenBank/DDBJ databases">
        <title>Draft genome sequence of Haematococcus lacustris strain NIES-144.</title>
        <authorList>
            <person name="Morimoto D."/>
            <person name="Nakagawa S."/>
            <person name="Yoshida T."/>
            <person name="Sawayama S."/>
        </authorList>
    </citation>
    <scope>NUCLEOTIDE SEQUENCE [LARGE SCALE GENOMIC DNA]</scope>
    <source>
        <strain evidence="1 2">NIES-144</strain>
    </source>
</reference>
<dbReference type="Proteomes" id="UP000485058">
    <property type="component" value="Unassembled WGS sequence"/>
</dbReference>
<keyword evidence="2" id="KW-1185">Reference proteome</keyword>
<organism evidence="1 2">
    <name type="scientific">Haematococcus lacustris</name>
    <name type="common">Green alga</name>
    <name type="synonym">Haematococcus pluvialis</name>
    <dbReference type="NCBI Taxonomy" id="44745"/>
    <lineage>
        <taxon>Eukaryota</taxon>
        <taxon>Viridiplantae</taxon>
        <taxon>Chlorophyta</taxon>
        <taxon>core chlorophytes</taxon>
        <taxon>Chlorophyceae</taxon>
        <taxon>CS clade</taxon>
        <taxon>Chlamydomonadales</taxon>
        <taxon>Haematococcaceae</taxon>
        <taxon>Haematococcus</taxon>
    </lineage>
</organism>
<evidence type="ECO:0000313" key="2">
    <source>
        <dbReference type="Proteomes" id="UP000485058"/>
    </source>
</evidence>
<dbReference type="EMBL" id="BLLF01006177">
    <property type="protein sequence ID" value="GFH32036.1"/>
    <property type="molecule type" value="Genomic_DNA"/>
</dbReference>
<evidence type="ECO:0008006" key="3">
    <source>
        <dbReference type="Google" id="ProtNLM"/>
    </source>
</evidence>
<gene>
    <name evidence="1" type="ORF">HaLaN_31185</name>
</gene>
<feature type="non-terminal residue" evidence="1">
    <location>
        <position position="47"/>
    </location>
</feature>
<proteinExistence type="predicted"/>
<comment type="caution">
    <text evidence="1">The sequence shown here is derived from an EMBL/GenBank/DDBJ whole genome shotgun (WGS) entry which is preliminary data.</text>
</comment>
<dbReference type="InterPro" id="IPR036259">
    <property type="entry name" value="MFS_trans_sf"/>
</dbReference>